<gene>
    <name evidence="1" type="ORF">SAMN05421872_104339</name>
</gene>
<protein>
    <submittedName>
        <fullName evidence="1">Homeodomain-like domain-containing protein</fullName>
    </submittedName>
</protein>
<dbReference type="GO" id="GO:0006355">
    <property type="term" value="P:regulation of DNA-templated transcription"/>
    <property type="evidence" value="ECO:0007669"/>
    <property type="project" value="InterPro"/>
</dbReference>
<sequence length="76" mass="8308">MMNRYSEGENPVPDRPDDLTLRLLAQIADGATTAQAAAACNVSESTLTRRMQALRRAWGLDNTMQVVVHAVRLGLV</sequence>
<dbReference type="InterPro" id="IPR016032">
    <property type="entry name" value="Sig_transdc_resp-reg_C-effctor"/>
</dbReference>
<proteinExistence type="predicted"/>
<dbReference type="AlphaFoldDB" id="A0A1G6QDM4"/>
<name>A0A1G6QDM4_9ACTN</name>
<keyword evidence="1" id="KW-0371">Homeobox</keyword>
<dbReference type="GO" id="GO:0003677">
    <property type="term" value="F:DNA binding"/>
    <property type="evidence" value="ECO:0007669"/>
    <property type="project" value="UniProtKB-KW"/>
</dbReference>
<keyword evidence="1" id="KW-0238">DNA-binding</keyword>
<reference evidence="1 2" key="1">
    <citation type="submission" date="2016-10" db="EMBL/GenBank/DDBJ databases">
        <authorList>
            <person name="de Groot N.N."/>
        </authorList>
    </citation>
    <scope>NUCLEOTIDE SEQUENCE [LARGE SCALE GENOMIC DNA]</scope>
    <source>
        <strain evidence="1 2">CGMCC 4.6858</strain>
    </source>
</reference>
<dbReference type="Gene3D" id="1.10.10.10">
    <property type="entry name" value="Winged helix-like DNA-binding domain superfamily/Winged helix DNA-binding domain"/>
    <property type="match status" value="1"/>
</dbReference>
<evidence type="ECO:0000313" key="1">
    <source>
        <dbReference type="EMBL" id="SDC89776.1"/>
    </source>
</evidence>
<evidence type="ECO:0000313" key="2">
    <source>
        <dbReference type="Proteomes" id="UP000199034"/>
    </source>
</evidence>
<dbReference type="InterPro" id="IPR036388">
    <property type="entry name" value="WH-like_DNA-bd_sf"/>
</dbReference>
<dbReference type="SUPFAM" id="SSF46894">
    <property type="entry name" value="C-terminal effector domain of the bipartite response regulators"/>
    <property type="match status" value="1"/>
</dbReference>
<organism evidence="1 2">
    <name type="scientific">Nocardioides lianchengensis</name>
    <dbReference type="NCBI Taxonomy" id="1045774"/>
    <lineage>
        <taxon>Bacteria</taxon>
        <taxon>Bacillati</taxon>
        <taxon>Actinomycetota</taxon>
        <taxon>Actinomycetes</taxon>
        <taxon>Propionibacteriales</taxon>
        <taxon>Nocardioidaceae</taxon>
        <taxon>Nocardioides</taxon>
    </lineage>
</organism>
<dbReference type="Proteomes" id="UP000199034">
    <property type="component" value="Unassembled WGS sequence"/>
</dbReference>
<dbReference type="EMBL" id="FMZM01000004">
    <property type="protein sequence ID" value="SDC89776.1"/>
    <property type="molecule type" value="Genomic_DNA"/>
</dbReference>
<keyword evidence="2" id="KW-1185">Reference proteome</keyword>
<dbReference type="RefSeq" id="WP_139175465.1">
    <property type="nucleotide sequence ID" value="NZ_FMZM01000004.1"/>
</dbReference>
<accession>A0A1G6QDM4</accession>